<evidence type="ECO:0000313" key="2">
    <source>
        <dbReference type="Proteomes" id="UP000076727"/>
    </source>
</evidence>
<dbReference type="InterPro" id="IPR032675">
    <property type="entry name" value="LRR_dom_sf"/>
</dbReference>
<dbReference type="InterPro" id="IPR055302">
    <property type="entry name" value="F-box_dom-containing"/>
</dbReference>
<reference evidence="1 2" key="1">
    <citation type="journal article" date="2016" name="Mol. Biol. Evol.">
        <title>Comparative Genomics of Early-Diverging Mushroom-Forming Fungi Provides Insights into the Origins of Lignocellulose Decay Capabilities.</title>
        <authorList>
            <person name="Nagy L.G."/>
            <person name="Riley R."/>
            <person name="Tritt A."/>
            <person name="Adam C."/>
            <person name="Daum C."/>
            <person name="Floudas D."/>
            <person name="Sun H."/>
            <person name="Yadav J.S."/>
            <person name="Pangilinan J."/>
            <person name="Larsson K.H."/>
            <person name="Matsuura K."/>
            <person name="Barry K."/>
            <person name="Labutti K."/>
            <person name="Kuo R."/>
            <person name="Ohm R.A."/>
            <person name="Bhattacharya S.S."/>
            <person name="Shirouzu T."/>
            <person name="Yoshinaga Y."/>
            <person name="Martin F.M."/>
            <person name="Grigoriev I.V."/>
            <person name="Hibbett D.S."/>
        </authorList>
    </citation>
    <scope>NUCLEOTIDE SEQUENCE [LARGE SCALE GENOMIC DNA]</scope>
    <source>
        <strain evidence="1 2">L-15889</strain>
    </source>
</reference>
<sequence>MIATSALKWITNRAGKTAWLQLIRPEKMTIDHLPDEILEYIFVLAGEPSCSANTDAAQTALRMRTRPVELVVTVVTKRWRTIALGYSRLWGNIRLSSSTSPEMLQLYLDRSGSHALDVEITFTMQKGVPLASRPIREGVLRTLVNVVLQELPRWRQLHISTPFPDLLSVIMCSLGHRHLAAPSLEVLAIECPFQAGLLSGNGNMYPKPFPGGAPHLRHVQLHRCTFPLQHDESLPHLKSFDVASAPWTLSDLHVLSSASPKLAHLAVTSSYKLDTHATLHFPTLRSLRIGDYFQNATILQLIEAPRLEVLQIEDMEVQFNVTAGWYVDALRRDGSHFGEGKFPKLRSLRLQMPGTPEDPSPLIVGQRFSEFLKLFPSIEHLAFVGLHVHQFVRGLVALYSYSDPDDVLLPNLTHLTLGGQSELTTLCGENGVQLFESVMHLVKARRTANIPLRKVQLPANVLARGRFSIRRAFALVRSGNRNAIKIEGLSLPYPTDVWLGYKWGLQMLPDVHDKTESEQAFGASS</sequence>
<dbReference type="EMBL" id="KV429099">
    <property type="protein sequence ID" value="KZT65811.1"/>
    <property type="molecule type" value="Genomic_DNA"/>
</dbReference>
<dbReference type="Gene3D" id="3.80.10.10">
    <property type="entry name" value="Ribonuclease Inhibitor"/>
    <property type="match status" value="1"/>
</dbReference>
<name>A0A165MKM4_9APHY</name>
<dbReference type="PANTHER" id="PTHR32141:SF26">
    <property type="entry name" value="OS08G0328600 PROTEIN"/>
    <property type="match status" value="1"/>
</dbReference>
<dbReference type="Proteomes" id="UP000076727">
    <property type="component" value="Unassembled WGS sequence"/>
</dbReference>
<dbReference type="STRING" id="1314783.A0A165MKM4"/>
<dbReference type="AlphaFoldDB" id="A0A165MKM4"/>
<dbReference type="OrthoDB" id="2884925at2759"/>
<dbReference type="SUPFAM" id="SSF52047">
    <property type="entry name" value="RNI-like"/>
    <property type="match status" value="1"/>
</dbReference>
<gene>
    <name evidence="1" type="ORF">DAEQUDRAFT_730987</name>
</gene>
<evidence type="ECO:0000313" key="1">
    <source>
        <dbReference type="EMBL" id="KZT65811.1"/>
    </source>
</evidence>
<proteinExistence type="predicted"/>
<protein>
    <recommendedName>
        <fullName evidence="3">F-box domain-containing protein</fullName>
    </recommendedName>
</protein>
<accession>A0A165MKM4</accession>
<evidence type="ECO:0008006" key="3">
    <source>
        <dbReference type="Google" id="ProtNLM"/>
    </source>
</evidence>
<keyword evidence="2" id="KW-1185">Reference proteome</keyword>
<dbReference type="PANTHER" id="PTHR32141">
    <property type="match status" value="1"/>
</dbReference>
<organism evidence="1 2">
    <name type="scientific">Daedalea quercina L-15889</name>
    <dbReference type="NCBI Taxonomy" id="1314783"/>
    <lineage>
        <taxon>Eukaryota</taxon>
        <taxon>Fungi</taxon>
        <taxon>Dikarya</taxon>
        <taxon>Basidiomycota</taxon>
        <taxon>Agaricomycotina</taxon>
        <taxon>Agaricomycetes</taxon>
        <taxon>Polyporales</taxon>
        <taxon>Fomitopsis</taxon>
    </lineage>
</organism>